<feature type="chain" id="PRO_5042084959" description="Lipoprotein" evidence="1">
    <location>
        <begin position="24"/>
        <end position="56"/>
    </location>
</feature>
<proteinExistence type="predicted"/>
<dbReference type="KEGG" id="tact:SG35_025175"/>
<name>A0AAE9YS53_9GAMM</name>
<organism evidence="2 3">
    <name type="scientific">Thalassomonas actiniarum</name>
    <dbReference type="NCBI Taxonomy" id="485447"/>
    <lineage>
        <taxon>Bacteria</taxon>
        <taxon>Pseudomonadati</taxon>
        <taxon>Pseudomonadota</taxon>
        <taxon>Gammaproteobacteria</taxon>
        <taxon>Alteromonadales</taxon>
        <taxon>Colwelliaceae</taxon>
        <taxon>Thalassomonas</taxon>
    </lineage>
</organism>
<evidence type="ECO:0000313" key="2">
    <source>
        <dbReference type="EMBL" id="WDD98507.1"/>
    </source>
</evidence>
<keyword evidence="3" id="KW-1185">Reference proteome</keyword>
<sequence>MKKTKAIILAMGLGFGMSGNLLAESDPYNWQSCTKLMQYCQMSGGIFCDAYYSKCM</sequence>
<feature type="signal peptide" evidence="1">
    <location>
        <begin position="1"/>
        <end position="23"/>
    </location>
</feature>
<dbReference type="AlphaFoldDB" id="A0AAE9YS53"/>
<reference evidence="2 3" key="1">
    <citation type="journal article" date="2015" name="Genome Announc.">
        <title>Draft Genome Sequences of Marine Isolates of Thalassomonas viridans and Thalassomonas actiniarum.</title>
        <authorList>
            <person name="Olonade I."/>
            <person name="van Zyl L.J."/>
            <person name="Trindade M."/>
        </authorList>
    </citation>
    <scope>NUCLEOTIDE SEQUENCE [LARGE SCALE GENOMIC DNA]</scope>
    <source>
        <strain evidence="2 3">A5K-106</strain>
    </source>
</reference>
<gene>
    <name evidence="2" type="ORF">SG35_025175</name>
</gene>
<evidence type="ECO:0000256" key="1">
    <source>
        <dbReference type="SAM" id="SignalP"/>
    </source>
</evidence>
<accession>A0AAE9YS53</accession>
<evidence type="ECO:0008006" key="4">
    <source>
        <dbReference type="Google" id="ProtNLM"/>
    </source>
</evidence>
<protein>
    <recommendedName>
        <fullName evidence="4">Lipoprotein</fullName>
    </recommendedName>
</protein>
<dbReference type="Proteomes" id="UP000032568">
    <property type="component" value="Chromosome"/>
</dbReference>
<evidence type="ECO:0000313" key="3">
    <source>
        <dbReference type="Proteomes" id="UP000032568"/>
    </source>
</evidence>
<dbReference type="RefSeq" id="WP_160298402.1">
    <property type="nucleotide sequence ID" value="NZ_CP059735.1"/>
</dbReference>
<keyword evidence="1" id="KW-0732">Signal</keyword>
<dbReference type="EMBL" id="CP059735">
    <property type="protein sequence ID" value="WDD98507.1"/>
    <property type="molecule type" value="Genomic_DNA"/>
</dbReference>
<reference evidence="2 3" key="2">
    <citation type="journal article" date="2022" name="Mar. Drugs">
        <title>Bioassay-Guided Fractionation Leads to the Detection of Cholic Acid Generated by the Rare Thalassomonas sp.</title>
        <authorList>
            <person name="Pheiffer F."/>
            <person name="Schneider Y.K."/>
            <person name="Hansen E.H."/>
            <person name="Andersen J.H."/>
            <person name="Isaksson J."/>
            <person name="Busche T."/>
            <person name="R C."/>
            <person name="Kalinowski J."/>
            <person name="Zyl L.V."/>
            <person name="Trindade M."/>
        </authorList>
    </citation>
    <scope>NUCLEOTIDE SEQUENCE [LARGE SCALE GENOMIC DNA]</scope>
    <source>
        <strain evidence="2 3">A5K-106</strain>
    </source>
</reference>